<evidence type="ECO:0000313" key="2">
    <source>
        <dbReference type="Proteomes" id="UP000499080"/>
    </source>
</evidence>
<dbReference type="Proteomes" id="UP000499080">
    <property type="component" value="Unassembled WGS sequence"/>
</dbReference>
<keyword evidence="2" id="KW-1185">Reference proteome</keyword>
<dbReference type="AlphaFoldDB" id="A0A4Y2K995"/>
<name>A0A4Y2K995_ARAVE</name>
<dbReference type="EMBL" id="BGPR01004364">
    <property type="protein sequence ID" value="GBM98857.1"/>
    <property type="molecule type" value="Genomic_DNA"/>
</dbReference>
<organism evidence="1 2">
    <name type="scientific">Araneus ventricosus</name>
    <name type="common">Orbweaver spider</name>
    <name type="synonym">Epeira ventricosa</name>
    <dbReference type="NCBI Taxonomy" id="182803"/>
    <lineage>
        <taxon>Eukaryota</taxon>
        <taxon>Metazoa</taxon>
        <taxon>Ecdysozoa</taxon>
        <taxon>Arthropoda</taxon>
        <taxon>Chelicerata</taxon>
        <taxon>Arachnida</taxon>
        <taxon>Araneae</taxon>
        <taxon>Araneomorphae</taxon>
        <taxon>Entelegynae</taxon>
        <taxon>Araneoidea</taxon>
        <taxon>Araneidae</taxon>
        <taxon>Araneus</taxon>
    </lineage>
</organism>
<evidence type="ECO:0000313" key="1">
    <source>
        <dbReference type="EMBL" id="GBM98857.1"/>
    </source>
</evidence>
<sequence length="99" mass="10876">MTIFKEFPPSLFASFSSNSVRNSLPDCFVSESEPKSPLSLQMEFLSNSPEGISETRSADDQHSASNSATSILPLIGAAQRLNDPKTTEPYRTKKCLVYT</sequence>
<proteinExistence type="predicted"/>
<comment type="caution">
    <text evidence="1">The sequence shown here is derived from an EMBL/GenBank/DDBJ whole genome shotgun (WGS) entry which is preliminary data.</text>
</comment>
<reference evidence="1 2" key="1">
    <citation type="journal article" date="2019" name="Sci. Rep.">
        <title>Orb-weaving spider Araneus ventricosus genome elucidates the spidroin gene catalogue.</title>
        <authorList>
            <person name="Kono N."/>
            <person name="Nakamura H."/>
            <person name="Ohtoshi R."/>
            <person name="Moran D.A.P."/>
            <person name="Shinohara A."/>
            <person name="Yoshida Y."/>
            <person name="Fujiwara M."/>
            <person name="Mori M."/>
            <person name="Tomita M."/>
            <person name="Arakawa K."/>
        </authorList>
    </citation>
    <scope>NUCLEOTIDE SEQUENCE [LARGE SCALE GENOMIC DNA]</scope>
</reference>
<protein>
    <submittedName>
        <fullName evidence="1">Uncharacterized protein</fullName>
    </submittedName>
</protein>
<gene>
    <name evidence="1" type="ORF">AVEN_53720_1</name>
</gene>
<accession>A0A4Y2K995</accession>